<dbReference type="EMBL" id="CADEBD010000375">
    <property type="protein sequence ID" value="CAB3252674.1"/>
    <property type="molecule type" value="Genomic_DNA"/>
</dbReference>
<organism evidence="2 3">
    <name type="scientific">Arctia plantaginis</name>
    <name type="common">Wood tiger moth</name>
    <name type="synonym">Phalaena plantaginis</name>
    <dbReference type="NCBI Taxonomy" id="874455"/>
    <lineage>
        <taxon>Eukaryota</taxon>
        <taxon>Metazoa</taxon>
        <taxon>Ecdysozoa</taxon>
        <taxon>Arthropoda</taxon>
        <taxon>Hexapoda</taxon>
        <taxon>Insecta</taxon>
        <taxon>Pterygota</taxon>
        <taxon>Neoptera</taxon>
        <taxon>Endopterygota</taxon>
        <taxon>Lepidoptera</taxon>
        <taxon>Glossata</taxon>
        <taxon>Ditrysia</taxon>
        <taxon>Noctuoidea</taxon>
        <taxon>Erebidae</taxon>
        <taxon>Arctiinae</taxon>
        <taxon>Arctia</taxon>
    </lineage>
</organism>
<feature type="transmembrane region" description="Helical" evidence="1">
    <location>
        <begin position="177"/>
        <end position="199"/>
    </location>
</feature>
<keyword evidence="1" id="KW-0472">Membrane</keyword>
<gene>
    <name evidence="2" type="ORF">APLA_LOCUS14090</name>
</gene>
<evidence type="ECO:0000256" key="1">
    <source>
        <dbReference type="SAM" id="Phobius"/>
    </source>
</evidence>
<evidence type="ECO:0000313" key="3">
    <source>
        <dbReference type="Proteomes" id="UP000494256"/>
    </source>
</evidence>
<keyword evidence="1" id="KW-1133">Transmembrane helix</keyword>
<evidence type="ECO:0008006" key="4">
    <source>
        <dbReference type="Google" id="ProtNLM"/>
    </source>
</evidence>
<reference evidence="2 3" key="1">
    <citation type="submission" date="2020-04" db="EMBL/GenBank/DDBJ databases">
        <authorList>
            <person name="Wallbank WR R."/>
            <person name="Pardo Diaz C."/>
            <person name="Kozak K."/>
            <person name="Martin S."/>
            <person name="Jiggins C."/>
            <person name="Moest M."/>
            <person name="Warren A I."/>
            <person name="Byers J.R.P. K."/>
            <person name="Montejo-Kovacevich G."/>
            <person name="Yen C E."/>
        </authorList>
    </citation>
    <scope>NUCLEOTIDE SEQUENCE [LARGE SCALE GENOMIC DNA]</scope>
</reference>
<name>A0A8S1B0J4_ARCPL</name>
<evidence type="ECO:0000313" key="2">
    <source>
        <dbReference type="EMBL" id="CAB3252674.1"/>
    </source>
</evidence>
<protein>
    <recommendedName>
        <fullName evidence="4">Iris-A</fullName>
    </recommendedName>
</protein>
<comment type="caution">
    <text evidence="2">The sequence shown here is derived from an EMBL/GenBank/DDBJ whole genome shotgun (WGS) entry which is preliminary data.</text>
</comment>
<sequence length="285" mass="31955">MEIEKDTHLCTMKQPIQKRRSGESLCIKSHLSNQCLSSTLACVDSWNELNTRNTCLYFCCGHCSVRIICGNQITAERLHKPGIITISDECIIKSDSFIIYAHQTPSNTLERGADVIRIQIPLINNILNISIPIATVENQTLHSEHQKYFEEMDEQIKQMKGSASDGVLAEHISYHDVHHYVVIYVMLIAGAIALAVLVWQRRRARSASTPSLEAQPCTETRSAQAACLESQAIRQAPAYQRTGMPDVELPTASNEPFSVRCVSETAVNQCYVSSELNFEENMPRM</sequence>
<dbReference type="OrthoDB" id="1728974at2759"/>
<dbReference type="Proteomes" id="UP000494256">
    <property type="component" value="Unassembled WGS sequence"/>
</dbReference>
<accession>A0A8S1B0J4</accession>
<dbReference type="AlphaFoldDB" id="A0A8S1B0J4"/>
<keyword evidence="1" id="KW-0812">Transmembrane</keyword>
<proteinExistence type="predicted"/>